<dbReference type="PANTHER" id="PTHR33172">
    <property type="entry name" value="OS08G0516900 PROTEIN"/>
    <property type="match status" value="1"/>
</dbReference>
<dbReference type="Gramene" id="mRNA:HanXRQr2_Chr04g0189051">
    <property type="protein sequence ID" value="mRNA:HanXRQr2_Chr04g0189051"/>
    <property type="gene ID" value="HanXRQr2_Chr04g0189051"/>
</dbReference>
<dbReference type="Proteomes" id="UP000215914">
    <property type="component" value="Chromosome 4"/>
</dbReference>
<dbReference type="OMA" id="PRMYMSS"/>
<reference evidence="4" key="3">
    <citation type="submission" date="2020-06" db="EMBL/GenBank/DDBJ databases">
        <title>Helianthus annuus Genome sequencing and assembly Release 2.</title>
        <authorList>
            <person name="Gouzy J."/>
            <person name="Langlade N."/>
            <person name="Munos S."/>
        </authorList>
    </citation>
    <scope>NUCLEOTIDE SEQUENCE</scope>
    <source>
        <tissue evidence="4">Leaves</tissue>
    </source>
</reference>
<name>A0A251V2E5_HELAN</name>
<dbReference type="AlphaFoldDB" id="A0A251V2E5"/>
<evidence type="ECO:0000256" key="3">
    <source>
        <dbReference type="SAM" id="MobiDB-lite"/>
    </source>
</evidence>
<organism evidence="5 6">
    <name type="scientific">Helianthus annuus</name>
    <name type="common">Common sunflower</name>
    <dbReference type="NCBI Taxonomy" id="4232"/>
    <lineage>
        <taxon>Eukaryota</taxon>
        <taxon>Viridiplantae</taxon>
        <taxon>Streptophyta</taxon>
        <taxon>Embryophyta</taxon>
        <taxon>Tracheophyta</taxon>
        <taxon>Spermatophyta</taxon>
        <taxon>Magnoliopsida</taxon>
        <taxon>eudicotyledons</taxon>
        <taxon>Gunneridae</taxon>
        <taxon>Pentapetalae</taxon>
        <taxon>asterids</taxon>
        <taxon>campanulids</taxon>
        <taxon>Asterales</taxon>
        <taxon>Asteraceae</taxon>
        <taxon>Asteroideae</taxon>
        <taxon>Heliantheae alliance</taxon>
        <taxon>Heliantheae</taxon>
        <taxon>Helianthus</taxon>
    </lineage>
</organism>
<feature type="compositionally biased region" description="Polar residues" evidence="3">
    <location>
        <begin position="191"/>
        <end position="203"/>
    </location>
</feature>
<protein>
    <submittedName>
        <fullName evidence="5">Uncharacterized protein</fullName>
    </submittedName>
</protein>
<dbReference type="STRING" id="4232.A0A251V2E5"/>
<evidence type="ECO:0000256" key="1">
    <source>
        <dbReference type="ARBA" id="ARBA00004123"/>
    </source>
</evidence>
<dbReference type="EMBL" id="CM007893">
    <property type="protein sequence ID" value="OTG29788.1"/>
    <property type="molecule type" value="Genomic_DNA"/>
</dbReference>
<gene>
    <name evidence="5" type="ORF">HannXRQ_Chr04g0126021</name>
    <name evidence="4" type="ORF">HanXRQr2_Chr04g0189051</name>
</gene>
<dbReference type="OrthoDB" id="691484at2759"/>
<comment type="subcellular location">
    <subcellularLocation>
        <location evidence="1">Nucleus</location>
    </subcellularLocation>
</comment>
<evidence type="ECO:0000313" key="6">
    <source>
        <dbReference type="Proteomes" id="UP000215914"/>
    </source>
</evidence>
<evidence type="ECO:0000256" key="2">
    <source>
        <dbReference type="ARBA" id="ARBA00023242"/>
    </source>
</evidence>
<dbReference type="InterPro" id="IPR051992">
    <property type="entry name" value="OxStress_Response_Reg"/>
</dbReference>
<feature type="region of interest" description="Disordered" evidence="3">
    <location>
        <begin position="167"/>
        <end position="232"/>
    </location>
</feature>
<reference evidence="5" key="2">
    <citation type="submission" date="2017-02" db="EMBL/GenBank/DDBJ databases">
        <title>Sunflower complete genome.</title>
        <authorList>
            <person name="Langlade N."/>
            <person name="Munos S."/>
        </authorList>
    </citation>
    <scope>NUCLEOTIDE SEQUENCE [LARGE SCALE GENOMIC DNA]</scope>
    <source>
        <tissue evidence="5">Leaves</tissue>
    </source>
</reference>
<keyword evidence="2" id="KW-0539">Nucleus</keyword>
<evidence type="ECO:0000313" key="4">
    <source>
        <dbReference type="EMBL" id="KAF5812121.1"/>
    </source>
</evidence>
<reference evidence="4 6" key="1">
    <citation type="journal article" date="2017" name="Nature">
        <title>The sunflower genome provides insights into oil metabolism, flowering and Asterid evolution.</title>
        <authorList>
            <person name="Badouin H."/>
            <person name="Gouzy J."/>
            <person name="Grassa C.J."/>
            <person name="Murat F."/>
            <person name="Staton S.E."/>
            <person name="Cottret L."/>
            <person name="Lelandais-Briere C."/>
            <person name="Owens G.L."/>
            <person name="Carrere S."/>
            <person name="Mayjonade B."/>
            <person name="Legrand L."/>
            <person name="Gill N."/>
            <person name="Kane N.C."/>
            <person name="Bowers J.E."/>
            <person name="Hubner S."/>
            <person name="Bellec A."/>
            <person name="Berard A."/>
            <person name="Berges H."/>
            <person name="Blanchet N."/>
            <person name="Boniface M.C."/>
            <person name="Brunel D."/>
            <person name="Catrice O."/>
            <person name="Chaidir N."/>
            <person name="Claudel C."/>
            <person name="Donnadieu C."/>
            <person name="Faraut T."/>
            <person name="Fievet G."/>
            <person name="Helmstetter N."/>
            <person name="King M."/>
            <person name="Knapp S.J."/>
            <person name="Lai Z."/>
            <person name="Le Paslier M.C."/>
            <person name="Lippi Y."/>
            <person name="Lorenzon L."/>
            <person name="Mandel J.R."/>
            <person name="Marage G."/>
            <person name="Marchand G."/>
            <person name="Marquand E."/>
            <person name="Bret-Mestries E."/>
            <person name="Morien E."/>
            <person name="Nambeesan S."/>
            <person name="Nguyen T."/>
            <person name="Pegot-Espagnet P."/>
            <person name="Pouilly N."/>
            <person name="Raftis F."/>
            <person name="Sallet E."/>
            <person name="Schiex T."/>
            <person name="Thomas J."/>
            <person name="Vandecasteele C."/>
            <person name="Vares D."/>
            <person name="Vear F."/>
            <person name="Vautrin S."/>
            <person name="Crespi M."/>
            <person name="Mangin B."/>
            <person name="Burke J.M."/>
            <person name="Salse J."/>
            <person name="Munos S."/>
            <person name="Vincourt P."/>
            <person name="Rieseberg L.H."/>
            <person name="Langlade N.B."/>
        </authorList>
    </citation>
    <scope>NUCLEOTIDE SEQUENCE [LARGE SCALE GENOMIC DNA]</scope>
    <source>
        <strain evidence="6">cv. SF193</strain>
        <tissue evidence="4">Leaves</tissue>
    </source>
</reference>
<dbReference type="GO" id="GO:0005634">
    <property type="term" value="C:nucleus"/>
    <property type="evidence" value="ECO:0007669"/>
    <property type="project" value="UniProtKB-SubCell"/>
</dbReference>
<proteinExistence type="predicted"/>
<dbReference type="PANTHER" id="PTHR33172:SF96">
    <property type="entry name" value="PROTEIN OXIDATIVE STRESS 3 LIKE 3"/>
    <property type="match status" value="1"/>
</dbReference>
<evidence type="ECO:0000313" key="5">
    <source>
        <dbReference type="EMBL" id="OTG29788.1"/>
    </source>
</evidence>
<feature type="region of interest" description="Disordered" evidence="3">
    <location>
        <begin position="41"/>
        <end position="85"/>
    </location>
</feature>
<dbReference type="GO" id="GO:0006950">
    <property type="term" value="P:response to stress"/>
    <property type="evidence" value="ECO:0007669"/>
    <property type="project" value="UniProtKB-ARBA"/>
</dbReference>
<sequence length="232" mass="24860">MSVAFETTSNPSDTNRIQLPDFEFSHGMWIYNLPESSRLAAGNPWSSSLPAVKEEEDSAASSSIGNNSDDDSGDGEVQSNGNGDGLLNGFNDLEKVLPIKRGISTFYAGKSKSYGSLADAVSVPTIQDIVKPEDAYSRKRKNMLAHQALFDKGGESDGVAKKLARNGHESADQSALGSMAGRALPPLPCNNRKSSTNELSSSPRMYMSSPWRSLSLSDLQDAGNKGNEVDEH</sequence>
<accession>A0A251V2E5</accession>
<dbReference type="EMBL" id="MNCJ02000319">
    <property type="protein sequence ID" value="KAF5812121.1"/>
    <property type="molecule type" value="Genomic_DNA"/>
</dbReference>
<dbReference type="InParanoid" id="A0A251V2E5"/>
<keyword evidence="6" id="KW-1185">Reference proteome</keyword>